<feature type="domain" description="SF4 helicase" evidence="12">
    <location>
        <begin position="172"/>
        <end position="434"/>
    </location>
</feature>
<evidence type="ECO:0000256" key="9">
    <source>
        <dbReference type="ARBA" id="ARBA00023235"/>
    </source>
</evidence>
<proteinExistence type="inferred from homology"/>
<evidence type="ECO:0000259" key="12">
    <source>
        <dbReference type="PROSITE" id="PS51199"/>
    </source>
</evidence>
<dbReference type="Pfam" id="PF00772">
    <property type="entry name" value="DnaB"/>
    <property type="match status" value="1"/>
</dbReference>
<dbReference type="InterPro" id="IPR036185">
    <property type="entry name" value="DNA_heli_DnaB-like_N_sf"/>
</dbReference>
<evidence type="ECO:0000256" key="2">
    <source>
        <dbReference type="ARBA" id="ARBA00022515"/>
    </source>
</evidence>
<evidence type="ECO:0000256" key="8">
    <source>
        <dbReference type="ARBA" id="ARBA00023125"/>
    </source>
</evidence>
<evidence type="ECO:0000256" key="6">
    <source>
        <dbReference type="ARBA" id="ARBA00022806"/>
    </source>
</evidence>
<dbReference type="SUPFAM" id="SSF48024">
    <property type="entry name" value="N-terminal domain of DnaB helicase"/>
    <property type="match status" value="1"/>
</dbReference>
<dbReference type="GO" id="GO:0016787">
    <property type="term" value="F:hydrolase activity"/>
    <property type="evidence" value="ECO:0007669"/>
    <property type="project" value="UniProtKB-KW"/>
</dbReference>
<dbReference type="GO" id="GO:0006269">
    <property type="term" value="P:DNA replication, synthesis of primer"/>
    <property type="evidence" value="ECO:0007669"/>
    <property type="project" value="UniProtKB-KW"/>
</dbReference>
<dbReference type="OrthoDB" id="9773982at2"/>
<protein>
    <recommendedName>
        <fullName evidence="10">DNA 5'-3' helicase</fullName>
        <ecNumber evidence="10">5.6.2.3</ecNumber>
    </recommendedName>
</protein>
<keyword evidence="6 13" id="KW-0347">Helicase</keyword>
<accession>A0A2Z5FS89</accession>
<keyword evidence="3" id="KW-0235">DNA replication</keyword>
<gene>
    <name evidence="13" type="ORF">ACPOL_0255</name>
</gene>
<dbReference type="Gene3D" id="1.10.860.10">
    <property type="entry name" value="DNAb Helicase, Chain A"/>
    <property type="match status" value="1"/>
</dbReference>
<dbReference type="Pfam" id="PF03796">
    <property type="entry name" value="DnaB_C"/>
    <property type="match status" value="1"/>
</dbReference>
<dbReference type="PANTHER" id="PTHR30153:SF2">
    <property type="entry name" value="REPLICATIVE DNA HELICASE"/>
    <property type="match status" value="1"/>
</dbReference>
<dbReference type="AlphaFoldDB" id="A0A2Z5FS89"/>
<dbReference type="Gene3D" id="3.40.50.300">
    <property type="entry name" value="P-loop containing nucleotide triphosphate hydrolases"/>
    <property type="match status" value="1"/>
</dbReference>
<dbReference type="GO" id="GO:1990077">
    <property type="term" value="C:primosome complex"/>
    <property type="evidence" value="ECO:0007669"/>
    <property type="project" value="UniProtKB-KW"/>
</dbReference>
<evidence type="ECO:0000256" key="10">
    <source>
        <dbReference type="ARBA" id="ARBA00044969"/>
    </source>
</evidence>
<dbReference type="GO" id="GO:0005829">
    <property type="term" value="C:cytosol"/>
    <property type="evidence" value="ECO:0007669"/>
    <property type="project" value="TreeGrafter"/>
</dbReference>
<dbReference type="PANTHER" id="PTHR30153">
    <property type="entry name" value="REPLICATIVE DNA HELICASE DNAB"/>
    <property type="match status" value="1"/>
</dbReference>
<evidence type="ECO:0000313" key="14">
    <source>
        <dbReference type="Proteomes" id="UP000253606"/>
    </source>
</evidence>
<keyword evidence="14" id="KW-1185">Reference proteome</keyword>
<organism evidence="13 14">
    <name type="scientific">Acidisarcina polymorpha</name>
    <dbReference type="NCBI Taxonomy" id="2211140"/>
    <lineage>
        <taxon>Bacteria</taxon>
        <taxon>Pseudomonadati</taxon>
        <taxon>Acidobacteriota</taxon>
        <taxon>Terriglobia</taxon>
        <taxon>Terriglobales</taxon>
        <taxon>Acidobacteriaceae</taxon>
        <taxon>Acidisarcina</taxon>
    </lineage>
</organism>
<evidence type="ECO:0000256" key="5">
    <source>
        <dbReference type="ARBA" id="ARBA00022801"/>
    </source>
</evidence>
<dbReference type="PROSITE" id="PS51199">
    <property type="entry name" value="SF4_HELICASE"/>
    <property type="match status" value="1"/>
</dbReference>
<keyword evidence="5" id="KW-0378">Hydrolase</keyword>
<dbReference type="GO" id="GO:0003677">
    <property type="term" value="F:DNA binding"/>
    <property type="evidence" value="ECO:0007669"/>
    <property type="project" value="UniProtKB-KW"/>
</dbReference>
<dbReference type="SUPFAM" id="SSF52540">
    <property type="entry name" value="P-loop containing nucleoside triphosphate hydrolases"/>
    <property type="match status" value="1"/>
</dbReference>
<keyword evidence="4" id="KW-0547">Nucleotide-binding</keyword>
<dbReference type="EC" id="5.6.2.3" evidence="10"/>
<dbReference type="GO" id="GO:0043139">
    <property type="term" value="F:5'-3' DNA helicase activity"/>
    <property type="evidence" value="ECO:0007669"/>
    <property type="project" value="UniProtKB-EC"/>
</dbReference>
<sequence>MNEMVARTEHELLGIILLDNAHFHEAAEGLNSSDFGLSSHREIFCAIASVVESGRVADLTSVAQRLDKIGGLAKVGGFAYLNGLDEGLLLTRRSVANFVDAIKTASLRRQLSRIGGSLVTSAGEPSIDPQEAISLTEEALLELLAKSSAVQNQPITELVPTAMAEIRKDRGRTAALLGLTTGISRLDHLTRGVQPGEVWIVGAGSGAGKTSLEIQMAIANCVAGVPTLLFSIEMTAEQLLRRIFAVISGVPFFRVRDPSLANSSEIADLEQAADEVAKWPLHIEDAAGLTISKIVAKSRLAVRRHGVKLIGVDYVQIVNAPGKDERLRVASISRALTALAKDEAVPVIALSQLARADRSSPNRRPRMSDLRESSQLENDAHVVILLHREIDEKFGKLSTNGELIIAKQRSGETGAFPIVFDKRSLTFREAPQQASA</sequence>
<dbReference type="EMBL" id="CP030840">
    <property type="protein sequence ID" value="AXC09640.1"/>
    <property type="molecule type" value="Genomic_DNA"/>
</dbReference>
<dbReference type="InterPro" id="IPR016136">
    <property type="entry name" value="DNA_helicase_N/primase_C"/>
</dbReference>
<name>A0A2Z5FS89_9BACT</name>
<dbReference type="GO" id="GO:0005524">
    <property type="term" value="F:ATP binding"/>
    <property type="evidence" value="ECO:0007669"/>
    <property type="project" value="UniProtKB-KW"/>
</dbReference>
<keyword evidence="8" id="KW-0238">DNA-binding</keyword>
<dbReference type="InterPro" id="IPR007694">
    <property type="entry name" value="DNA_helicase_DnaB-like_C"/>
</dbReference>
<comment type="similarity">
    <text evidence="1">Belongs to the helicase family. DnaB subfamily.</text>
</comment>
<keyword evidence="7" id="KW-0067">ATP-binding</keyword>
<evidence type="ECO:0000256" key="11">
    <source>
        <dbReference type="ARBA" id="ARBA00048954"/>
    </source>
</evidence>
<dbReference type="InterPro" id="IPR007693">
    <property type="entry name" value="DNA_helicase_DnaB-like_N"/>
</dbReference>
<keyword evidence="2" id="KW-0639">Primosome</keyword>
<dbReference type="InterPro" id="IPR027417">
    <property type="entry name" value="P-loop_NTPase"/>
</dbReference>
<evidence type="ECO:0000256" key="7">
    <source>
        <dbReference type="ARBA" id="ARBA00022840"/>
    </source>
</evidence>
<dbReference type="KEGG" id="abas:ACPOL_0255"/>
<comment type="catalytic activity">
    <reaction evidence="11">
        <text>ATP + H2O = ADP + phosphate + H(+)</text>
        <dbReference type="Rhea" id="RHEA:13065"/>
        <dbReference type="ChEBI" id="CHEBI:15377"/>
        <dbReference type="ChEBI" id="CHEBI:15378"/>
        <dbReference type="ChEBI" id="CHEBI:30616"/>
        <dbReference type="ChEBI" id="CHEBI:43474"/>
        <dbReference type="ChEBI" id="CHEBI:456216"/>
        <dbReference type="EC" id="5.6.2.3"/>
    </reaction>
</comment>
<evidence type="ECO:0000313" key="13">
    <source>
        <dbReference type="EMBL" id="AXC09640.1"/>
    </source>
</evidence>
<evidence type="ECO:0000256" key="3">
    <source>
        <dbReference type="ARBA" id="ARBA00022705"/>
    </source>
</evidence>
<dbReference type="RefSeq" id="WP_114205439.1">
    <property type="nucleotide sequence ID" value="NZ_CP030840.1"/>
</dbReference>
<evidence type="ECO:0000256" key="1">
    <source>
        <dbReference type="ARBA" id="ARBA00008428"/>
    </source>
</evidence>
<keyword evidence="9" id="KW-0413">Isomerase</keyword>
<reference evidence="13 14" key="1">
    <citation type="journal article" date="2018" name="Front. Microbiol.">
        <title>Hydrolytic Capabilities as a Key to Environmental Success: Chitinolytic and Cellulolytic Acidobacteria From Acidic Sub-arctic Soils and Boreal Peatlands.</title>
        <authorList>
            <person name="Belova S.E."/>
            <person name="Ravin N.V."/>
            <person name="Pankratov T.A."/>
            <person name="Rakitin A.L."/>
            <person name="Ivanova A.A."/>
            <person name="Beletsky A.V."/>
            <person name="Mardanov A.V."/>
            <person name="Sinninghe Damste J.S."/>
            <person name="Dedysh S.N."/>
        </authorList>
    </citation>
    <scope>NUCLEOTIDE SEQUENCE [LARGE SCALE GENOMIC DNA]</scope>
    <source>
        <strain evidence="13 14">SBC82</strain>
    </source>
</reference>
<dbReference type="Proteomes" id="UP000253606">
    <property type="component" value="Chromosome"/>
</dbReference>
<evidence type="ECO:0000256" key="4">
    <source>
        <dbReference type="ARBA" id="ARBA00022741"/>
    </source>
</evidence>